<dbReference type="STRING" id="1122209.SAMN02745752_01419"/>
<reference evidence="2 3" key="1">
    <citation type="submission" date="2016-11" db="EMBL/GenBank/DDBJ databases">
        <authorList>
            <person name="Jaros S."/>
            <person name="Januszkiewicz K."/>
            <person name="Wedrychowicz H."/>
        </authorList>
    </citation>
    <scope>NUCLEOTIDE SEQUENCE [LARGE SCALE GENOMIC DNA]</scope>
    <source>
        <strain evidence="2 3">DSM 21637</strain>
    </source>
</reference>
<evidence type="ECO:0000259" key="1">
    <source>
        <dbReference type="Pfam" id="PF00149"/>
    </source>
</evidence>
<keyword evidence="3" id="KW-1185">Reference proteome</keyword>
<dbReference type="GO" id="GO:0016787">
    <property type="term" value="F:hydrolase activity"/>
    <property type="evidence" value="ECO:0007669"/>
    <property type="project" value="InterPro"/>
</dbReference>
<gene>
    <name evidence="2" type="ORF">SAMN02745752_01419</name>
</gene>
<dbReference type="EMBL" id="FPJW01000004">
    <property type="protein sequence ID" value="SFX37762.1"/>
    <property type="molecule type" value="Genomic_DNA"/>
</dbReference>
<dbReference type="InterPro" id="IPR029052">
    <property type="entry name" value="Metallo-depent_PP-like"/>
</dbReference>
<dbReference type="AlphaFoldDB" id="A0A1K1WK25"/>
<dbReference type="Proteomes" id="UP000182350">
    <property type="component" value="Unassembled WGS sequence"/>
</dbReference>
<dbReference type="Gene3D" id="3.60.21.10">
    <property type="match status" value="1"/>
</dbReference>
<proteinExistence type="predicted"/>
<accession>A0A1K1WK25</accession>
<protein>
    <submittedName>
        <fullName evidence="2">Calcineurin-like phosphoesterase</fullName>
    </submittedName>
</protein>
<dbReference type="CDD" id="cd00838">
    <property type="entry name" value="MPP_superfamily"/>
    <property type="match status" value="1"/>
</dbReference>
<dbReference type="SUPFAM" id="SSF56300">
    <property type="entry name" value="Metallo-dependent phosphatases"/>
    <property type="match status" value="1"/>
</dbReference>
<evidence type="ECO:0000313" key="2">
    <source>
        <dbReference type="EMBL" id="SFX37762.1"/>
    </source>
</evidence>
<dbReference type="RefSeq" id="WP_072325666.1">
    <property type="nucleotide sequence ID" value="NZ_FPJW01000004.1"/>
</dbReference>
<feature type="domain" description="Calcineurin-like phosphoesterase" evidence="1">
    <location>
        <begin position="33"/>
        <end position="125"/>
    </location>
</feature>
<sequence length="401" mass="44627">MTPFKHLLATAEAWPLPQACQLLPDASRWPHQPVIFISDLHATPEALTTSLLATGFFGLDAEGELQPLLPVSDFRLVLGGDYFDKGQQPLKLVQQLLRLQQQVQLTLLAGNHDVRTYLAMQAVGRSSDPLTGHFFLRQGSRFFSWADALRRDLDEAAQPDEATCCQRLLPPDDWVVRFSEAVAGRLPVLQVEAEIRRFARRRDAFLAERKKRRMSWRQVHAVAECWRSRFLHPEGEAFAFTAALQLLHRDAGVLFSHAGVDDSQAQALLQQGVAAMDQQFQVQLLSGQDEMAFAVYFSAAASLLRTKYRSHEWAFTQQGATALSQSGIQLLVNGHRNLTAGQQLVCREGLLCIDADISLNPTTRRENGLKGEGAGFTLLLPDAQVLAVAADYPRPRLLRVG</sequence>
<dbReference type="PANTHER" id="PTHR46546:SF4">
    <property type="entry name" value="SHEWANELLA-LIKE PROTEIN PHOSPHATASE 1"/>
    <property type="match status" value="1"/>
</dbReference>
<evidence type="ECO:0000313" key="3">
    <source>
        <dbReference type="Proteomes" id="UP000182350"/>
    </source>
</evidence>
<name>A0A1K1WK25_9GAMM</name>
<dbReference type="Pfam" id="PF00149">
    <property type="entry name" value="Metallophos"/>
    <property type="match status" value="1"/>
</dbReference>
<dbReference type="PANTHER" id="PTHR46546">
    <property type="entry name" value="SHEWANELLA-LIKE PROTEIN PHOSPHATASE 1"/>
    <property type="match status" value="1"/>
</dbReference>
<organism evidence="2 3">
    <name type="scientific">Marinospirillum alkaliphilum DSM 21637</name>
    <dbReference type="NCBI Taxonomy" id="1122209"/>
    <lineage>
        <taxon>Bacteria</taxon>
        <taxon>Pseudomonadati</taxon>
        <taxon>Pseudomonadota</taxon>
        <taxon>Gammaproteobacteria</taxon>
        <taxon>Oceanospirillales</taxon>
        <taxon>Oceanospirillaceae</taxon>
        <taxon>Marinospirillum</taxon>
    </lineage>
</organism>
<dbReference type="OrthoDB" id="7330247at2"/>
<dbReference type="InterPro" id="IPR004843">
    <property type="entry name" value="Calcineurin-like_PHP"/>
</dbReference>